<feature type="region of interest" description="Disordered" evidence="1">
    <location>
        <begin position="119"/>
        <end position="148"/>
    </location>
</feature>
<comment type="caution">
    <text evidence="3">The sequence shown here is derived from an EMBL/GenBank/DDBJ whole genome shotgun (WGS) entry which is preliminary data.</text>
</comment>
<feature type="signal peptide" evidence="2">
    <location>
        <begin position="1"/>
        <end position="23"/>
    </location>
</feature>
<sequence length="188" mass="20534">MKHTTIYKWMLLFFIGVSISSCSKEDDNDGQSLIEQYGLAGTYTAQIIPSFMGSNPMASGEHTVYFEALGDGRLRMLYEKFRADPMPFEMTVDINMSVKQGPNNSILLEGTGGTFKALPPKGEETDPEDIPDGIQLPPGSEGGVSSDQASITGTYAEIEKDGQKALRYDLNLTPGVPLPIEILIYTKN</sequence>
<evidence type="ECO:0000313" key="3">
    <source>
        <dbReference type="EMBL" id="MBD1431365.1"/>
    </source>
</evidence>
<name>A0ABR7YJ64_9SPHI</name>
<dbReference type="Proteomes" id="UP000602759">
    <property type="component" value="Unassembled WGS sequence"/>
</dbReference>
<dbReference type="EMBL" id="JACOIK010000001">
    <property type="protein sequence ID" value="MBD1431365.1"/>
    <property type="molecule type" value="Genomic_DNA"/>
</dbReference>
<evidence type="ECO:0000313" key="4">
    <source>
        <dbReference type="Proteomes" id="UP000602759"/>
    </source>
</evidence>
<protein>
    <submittedName>
        <fullName evidence="3">Uncharacterized protein</fullName>
    </submittedName>
</protein>
<evidence type="ECO:0000256" key="1">
    <source>
        <dbReference type="SAM" id="MobiDB-lite"/>
    </source>
</evidence>
<proteinExistence type="predicted"/>
<gene>
    <name evidence="3" type="ORF">H8B06_00885</name>
</gene>
<reference evidence="3 4" key="1">
    <citation type="submission" date="2020-08" db="EMBL/GenBank/DDBJ databases">
        <title>Sphingobacterium sp. DN00404 isolated from aquaculture water.</title>
        <authorList>
            <person name="Zhang M."/>
        </authorList>
    </citation>
    <scope>NUCLEOTIDE SEQUENCE [LARGE SCALE GENOMIC DNA]</scope>
    <source>
        <strain evidence="3 4">DN00404</strain>
    </source>
</reference>
<dbReference type="PROSITE" id="PS51257">
    <property type="entry name" value="PROKAR_LIPOPROTEIN"/>
    <property type="match status" value="1"/>
</dbReference>
<dbReference type="RefSeq" id="WP_190992389.1">
    <property type="nucleotide sequence ID" value="NZ_JACOIK010000001.1"/>
</dbReference>
<evidence type="ECO:0000256" key="2">
    <source>
        <dbReference type="SAM" id="SignalP"/>
    </source>
</evidence>
<keyword evidence="4" id="KW-1185">Reference proteome</keyword>
<keyword evidence="2" id="KW-0732">Signal</keyword>
<accession>A0ABR7YJ64</accession>
<feature type="chain" id="PRO_5047091700" evidence="2">
    <location>
        <begin position="24"/>
        <end position="188"/>
    </location>
</feature>
<organism evidence="3 4">
    <name type="scientific">Sphingobacterium micropteri</name>
    <dbReference type="NCBI Taxonomy" id="2763501"/>
    <lineage>
        <taxon>Bacteria</taxon>
        <taxon>Pseudomonadati</taxon>
        <taxon>Bacteroidota</taxon>
        <taxon>Sphingobacteriia</taxon>
        <taxon>Sphingobacteriales</taxon>
        <taxon>Sphingobacteriaceae</taxon>
        <taxon>Sphingobacterium</taxon>
    </lineage>
</organism>